<protein>
    <submittedName>
        <fullName evidence="3">Uncharacterized protein</fullName>
    </submittedName>
</protein>
<dbReference type="Gene3D" id="1.25.40.10">
    <property type="entry name" value="Tetratricopeptide repeat domain"/>
    <property type="match status" value="2"/>
</dbReference>
<sequence>MTQTFPQSPEQGLVSSNPAEPQPTPANTSTEDHDLLTTLALKDSLGAALTKQGKYSEAATLLLEVLTTRESLNQSPTSPGMLCTMNNLAAALHHKGHHASAESLHRRVLESKTQTLGISHSNTLISMHNLAAVLAHQGPDDDKDNAKLSEAAELLQQALQLSQQVNGPSSPPTLRIMGEEVNILLRQEKYEQAEGLAREVLALRREVLRAQHPEIATAMHSLGVALRKRGKVDEAEALQREERALREIDGEEMAGLMDGDGQAAMKEGRYKEAESIFRQGMVTGMAFFVLEPGRRPVQHCSLHNIQFSPSSFYSYPYEFRFVAIPVLTKALATRPLVTPVKDIISHFTAFTPSNDVPGLEASFSPRGDPDDDIKAAFASVDGVWNRGGPITLPELKPPYKLTAEALRIALDNGTDRPQRRFETKPIIDSPHATNDPTYTIVAVFTQVFGYMLIIGIASAWLYTGVASVYFHVPEMNFTTLHFQLKIIPEVAQRISKKPACARMPSSFVTRTICRRVLVSPTSS</sequence>
<evidence type="ECO:0000313" key="4">
    <source>
        <dbReference type="Proteomes" id="UP000664203"/>
    </source>
</evidence>
<dbReference type="SUPFAM" id="SSF48452">
    <property type="entry name" value="TPR-like"/>
    <property type="match status" value="2"/>
</dbReference>
<dbReference type="PANTHER" id="PTHR46082:SF6">
    <property type="entry name" value="AAA+ ATPASE DOMAIN-CONTAINING PROTEIN-RELATED"/>
    <property type="match status" value="1"/>
</dbReference>
<dbReference type="EMBL" id="CAJPDR010000324">
    <property type="protein sequence ID" value="CAF9932243.1"/>
    <property type="molecule type" value="Genomic_DNA"/>
</dbReference>
<dbReference type="PANTHER" id="PTHR46082">
    <property type="entry name" value="ATP/GTP-BINDING PROTEIN-RELATED"/>
    <property type="match status" value="1"/>
</dbReference>
<keyword evidence="2" id="KW-1133">Transmembrane helix</keyword>
<accession>A0A8H3IU35</accession>
<dbReference type="OrthoDB" id="626167at2759"/>
<comment type="caution">
    <text evidence="3">The sequence shown here is derived from an EMBL/GenBank/DDBJ whole genome shotgun (WGS) entry which is preliminary data.</text>
</comment>
<evidence type="ECO:0000256" key="1">
    <source>
        <dbReference type="SAM" id="MobiDB-lite"/>
    </source>
</evidence>
<keyword evidence="2" id="KW-0812">Transmembrane</keyword>
<evidence type="ECO:0000313" key="3">
    <source>
        <dbReference type="EMBL" id="CAF9932243.1"/>
    </source>
</evidence>
<keyword evidence="4" id="KW-1185">Reference proteome</keyword>
<reference evidence="3" key="1">
    <citation type="submission" date="2021-03" db="EMBL/GenBank/DDBJ databases">
        <authorList>
            <person name="Tagirdzhanova G."/>
        </authorList>
    </citation>
    <scope>NUCLEOTIDE SEQUENCE</scope>
</reference>
<dbReference type="InterPro" id="IPR011990">
    <property type="entry name" value="TPR-like_helical_dom_sf"/>
</dbReference>
<evidence type="ECO:0000256" key="2">
    <source>
        <dbReference type="SAM" id="Phobius"/>
    </source>
</evidence>
<organism evidence="3 4">
    <name type="scientific">Alectoria fallacina</name>
    <dbReference type="NCBI Taxonomy" id="1903189"/>
    <lineage>
        <taxon>Eukaryota</taxon>
        <taxon>Fungi</taxon>
        <taxon>Dikarya</taxon>
        <taxon>Ascomycota</taxon>
        <taxon>Pezizomycotina</taxon>
        <taxon>Lecanoromycetes</taxon>
        <taxon>OSLEUM clade</taxon>
        <taxon>Lecanoromycetidae</taxon>
        <taxon>Lecanorales</taxon>
        <taxon>Lecanorineae</taxon>
        <taxon>Parmeliaceae</taxon>
        <taxon>Alectoria</taxon>
    </lineage>
</organism>
<proteinExistence type="predicted"/>
<dbReference type="AlphaFoldDB" id="A0A8H3IU35"/>
<gene>
    <name evidence="3" type="ORF">ALECFALPRED_005248</name>
</gene>
<feature type="compositionally biased region" description="Polar residues" evidence="1">
    <location>
        <begin position="1"/>
        <end position="29"/>
    </location>
</feature>
<feature type="transmembrane region" description="Helical" evidence="2">
    <location>
        <begin position="447"/>
        <end position="470"/>
    </location>
</feature>
<dbReference type="Proteomes" id="UP000664203">
    <property type="component" value="Unassembled WGS sequence"/>
</dbReference>
<dbReference type="InterPro" id="IPR053137">
    <property type="entry name" value="NLR-like"/>
</dbReference>
<name>A0A8H3IU35_9LECA</name>
<dbReference type="Pfam" id="PF13424">
    <property type="entry name" value="TPR_12"/>
    <property type="match status" value="2"/>
</dbReference>
<dbReference type="Pfam" id="PF13374">
    <property type="entry name" value="TPR_10"/>
    <property type="match status" value="2"/>
</dbReference>
<keyword evidence="2" id="KW-0472">Membrane</keyword>
<feature type="region of interest" description="Disordered" evidence="1">
    <location>
        <begin position="1"/>
        <end position="31"/>
    </location>
</feature>